<proteinExistence type="predicted"/>
<evidence type="ECO:0000313" key="8">
    <source>
        <dbReference type="EMBL" id="DAD89326.1"/>
    </source>
</evidence>
<dbReference type="Pfam" id="PF04586">
    <property type="entry name" value="Peptidase_S78"/>
    <property type="match status" value="1"/>
</dbReference>
<protein>
    <submittedName>
        <fullName evidence="8">Prohead serine protease</fullName>
    </submittedName>
</protein>
<keyword evidence="4" id="KW-0118">Viral capsid assembly</keyword>
<accession>A0A8S5N3Y8</accession>
<evidence type="ECO:0000256" key="5">
    <source>
        <dbReference type="ARBA" id="ARBA00023045"/>
    </source>
</evidence>
<feature type="region of interest" description="Disordered" evidence="6">
    <location>
        <begin position="164"/>
        <end position="216"/>
    </location>
</feature>
<keyword evidence="1" id="KW-1188">Viral release from host cell</keyword>
<dbReference type="InterPro" id="IPR006433">
    <property type="entry name" value="Prohead_protease"/>
</dbReference>
<feature type="domain" description="Prohead serine protease" evidence="7">
    <location>
        <begin position="16"/>
        <end position="162"/>
    </location>
</feature>
<dbReference type="GO" id="GO:0046797">
    <property type="term" value="P:viral procapsid maturation"/>
    <property type="evidence" value="ECO:0007669"/>
    <property type="project" value="UniProtKB-KW"/>
</dbReference>
<evidence type="ECO:0000259" key="7">
    <source>
        <dbReference type="Pfam" id="PF04586"/>
    </source>
</evidence>
<evidence type="ECO:0000256" key="4">
    <source>
        <dbReference type="ARBA" id="ARBA00022950"/>
    </source>
</evidence>
<sequence length="239" mass="26359">MEIKRKAVTVEVAPAEDSEAAGEFTGYASVFNNVDLHGDIVKPGAFAESLNSYGPGGSGVPCYWNHMLDDPQLCIGWTKEAYEDEHGLFVRVQLDLENPMGAQVYSLLKRGLVRQMSFTYLVEEEEPYADEEMERYITLLTKLKLFEVSVVPVGANQSTEILDVKADTPRRGTAPLDVTEEDPSEDQGSSEEDPESHTVEEGESPNTKDAPMDNSRVLAMAAEAELNIIRLSIMKGNLL</sequence>
<dbReference type="GO" id="GO:0008233">
    <property type="term" value="F:peptidase activity"/>
    <property type="evidence" value="ECO:0007669"/>
    <property type="project" value="UniProtKB-KW"/>
</dbReference>
<dbReference type="EMBL" id="BK015059">
    <property type="protein sequence ID" value="DAD89326.1"/>
    <property type="molecule type" value="Genomic_DNA"/>
</dbReference>
<name>A0A8S5N3Y8_9CAUD</name>
<feature type="compositionally biased region" description="Acidic residues" evidence="6">
    <location>
        <begin position="178"/>
        <end position="194"/>
    </location>
</feature>
<dbReference type="GO" id="GO:0006508">
    <property type="term" value="P:proteolysis"/>
    <property type="evidence" value="ECO:0007669"/>
    <property type="project" value="UniProtKB-KW"/>
</dbReference>
<evidence type="ECO:0000256" key="2">
    <source>
        <dbReference type="ARBA" id="ARBA00022670"/>
    </source>
</evidence>
<keyword evidence="2 8" id="KW-0645">Protease</keyword>
<evidence type="ECO:0000256" key="3">
    <source>
        <dbReference type="ARBA" id="ARBA00022801"/>
    </source>
</evidence>
<evidence type="ECO:0000256" key="6">
    <source>
        <dbReference type="SAM" id="MobiDB-lite"/>
    </source>
</evidence>
<reference evidence="8" key="1">
    <citation type="journal article" date="2021" name="Proc. Natl. Acad. Sci. U.S.A.">
        <title>A Catalog of Tens of Thousands of Viruses from Human Metagenomes Reveals Hidden Associations with Chronic Diseases.</title>
        <authorList>
            <person name="Tisza M.J."/>
            <person name="Buck C.B."/>
        </authorList>
    </citation>
    <scope>NUCLEOTIDE SEQUENCE</scope>
    <source>
        <strain evidence="8">CtaaA4</strain>
    </source>
</reference>
<dbReference type="InterPro" id="IPR054613">
    <property type="entry name" value="Peptidase_S78_dom"/>
</dbReference>
<keyword evidence="3" id="KW-0378">Hydrolase</keyword>
<organism evidence="8">
    <name type="scientific">Siphoviridae sp. ctaaA4</name>
    <dbReference type="NCBI Taxonomy" id="2826388"/>
    <lineage>
        <taxon>Viruses</taxon>
        <taxon>Duplodnaviria</taxon>
        <taxon>Heunggongvirae</taxon>
        <taxon>Uroviricota</taxon>
        <taxon>Caudoviricetes</taxon>
    </lineage>
</organism>
<dbReference type="NCBIfam" id="TIGR01543">
    <property type="entry name" value="proheadase_HK97"/>
    <property type="match status" value="1"/>
</dbReference>
<keyword evidence="5" id="KW-1273">Viral capsid maturation</keyword>
<evidence type="ECO:0000256" key="1">
    <source>
        <dbReference type="ARBA" id="ARBA00022612"/>
    </source>
</evidence>
<dbReference type="SUPFAM" id="SSF50789">
    <property type="entry name" value="Herpes virus serine proteinase, assemblin"/>
    <property type="match status" value="1"/>
</dbReference>